<accession>A0AAE0T397</accession>
<gene>
    <name evidence="1" type="ORF">CHS0354_017145</name>
</gene>
<keyword evidence="2" id="KW-1185">Reference proteome</keyword>
<name>A0AAE0T397_9BIVA</name>
<reference evidence="1" key="3">
    <citation type="submission" date="2023-05" db="EMBL/GenBank/DDBJ databases">
        <authorList>
            <person name="Smith C.H."/>
        </authorList>
    </citation>
    <scope>NUCLEOTIDE SEQUENCE</scope>
    <source>
        <strain evidence="1">CHS0354</strain>
        <tissue evidence="1">Mantle</tissue>
    </source>
</reference>
<comment type="caution">
    <text evidence="1">The sequence shown here is derived from an EMBL/GenBank/DDBJ whole genome shotgun (WGS) entry which is preliminary data.</text>
</comment>
<dbReference type="AlphaFoldDB" id="A0AAE0T397"/>
<reference evidence="1" key="2">
    <citation type="journal article" date="2021" name="Genome Biol. Evol.">
        <title>Developing a high-quality reference genome for a parasitic bivalve with doubly uniparental inheritance (Bivalvia: Unionida).</title>
        <authorList>
            <person name="Smith C.H."/>
        </authorList>
    </citation>
    <scope>NUCLEOTIDE SEQUENCE</scope>
    <source>
        <strain evidence="1">CHS0354</strain>
        <tissue evidence="1">Mantle</tissue>
    </source>
</reference>
<protein>
    <submittedName>
        <fullName evidence="1">Uncharacterized protein</fullName>
    </submittedName>
</protein>
<dbReference type="Proteomes" id="UP001195483">
    <property type="component" value="Unassembled WGS sequence"/>
</dbReference>
<sequence>MAGLLTPSGLGGIDFSRSQPRLSGFQRVQKVRISTDRFILIRSADRSTQPIEAEAPAHSEVKENEDFTACIKTHVNVVSTERSPTPPIVYETVVSSLDISIDDMASSGASVAVKTEKYETQRLKYKEGGMIKIL</sequence>
<evidence type="ECO:0000313" key="2">
    <source>
        <dbReference type="Proteomes" id="UP001195483"/>
    </source>
</evidence>
<reference evidence="1" key="1">
    <citation type="journal article" date="2021" name="Genome Biol. Evol.">
        <title>A High-Quality Reference Genome for a Parasitic Bivalve with Doubly Uniparental Inheritance (Bivalvia: Unionida).</title>
        <authorList>
            <person name="Smith C.H."/>
        </authorList>
    </citation>
    <scope>NUCLEOTIDE SEQUENCE</scope>
    <source>
        <strain evidence="1">CHS0354</strain>
    </source>
</reference>
<organism evidence="1 2">
    <name type="scientific">Potamilus streckersoni</name>
    <dbReference type="NCBI Taxonomy" id="2493646"/>
    <lineage>
        <taxon>Eukaryota</taxon>
        <taxon>Metazoa</taxon>
        <taxon>Spiralia</taxon>
        <taxon>Lophotrochozoa</taxon>
        <taxon>Mollusca</taxon>
        <taxon>Bivalvia</taxon>
        <taxon>Autobranchia</taxon>
        <taxon>Heteroconchia</taxon>
        <taxon>Palaeoheterodonta</taxon>
        <taxon>Unionida</taxon>
        <taxon>Unionoidea</taxon>
        <taxon>Unionidae</taxon>
        <taxon>Ambleminae</taxon>
        <taxon>Lampsilini</taxon>
        <taxon>Potamilus</taxon>
    </lineage>
</organism>
<evidence type="ECO:0000313" key="1">
    <source>
        <dbReference type="EMBL" id="KAK3602703.1"/>
    </source>
</evidence>
<dbReference type="EMBL" id="JAEAOA010001055">
    <property type="protein sequence ID" value="KAK3602703.1"/>
    <property type="molecule type" value="Genomic_DNA"/>
</dbReference>
<proteinExistence type="predicted"/>